<comment type="subcellular location">
    <subcellularLocation>
        <location evidence="1">Cell membrane</location>
        <topology evidence="1">Single-pass membrane protein</topology>
    </subcellularLocation>
</comment>
<keyword evidence="5" id="KW-0472">Membrane</keyword>
<accession>A0A382I492</accession>
<keyword evidence="3" id="KW-0812">Transmembrane</keyword>
<keyword evidence="2" id="KW-1003">Cell membrane</keyword>
<dbReference type="InterPro" id="IPR003400">
    <property type="entry name" value="ExbD"/>
</dbReference>
<gene>
    <name evidence="6" type="ORF">METZ01_LOCUS246963</name>
</gene>
<evidence type="ECO:0000256" key="3">
    <source>
        <dbReference type="ARBA" id="ARBA00022692"/>
    </source>
</evidence>
<dbReference type="AlphaFoldDB" id="A0A382I492"/>
<protein>
    <submittedName>
        <fullName evidence="6">Uncharacterized protein</fullName>
    </submittedName>
</protein>
<evidence type="ECO:0000256" key="2">
    <source>
        <dbReference type="ARBA" id="ARBA00022475"/>
    </source>
</evidence>
<dbReference type="Pfam" id="PF02472">
    <property type="entry name" value="ExbD"/>
    <property type="match status" value="1"/>
</dbReference>
<name>A0A382I492_9ZZZZ</name>
<dbReference type="GO" id="GO:0022857">
    <property type="term" value="F:transmembrane transporter activity"/>
    <property type="evidence" value="ECO:0007669"/>
    <property type="project" value="InterPro"/>
</dbReference>
<organism evidence="6">
    <name type="scientific">marine metagenome</name>
    <dbReference type="NCBI Taxonomy" id="408172"/>
    <lineage>
        <taxon>unclassified sequences</taxon>
        <taxon>metagenomes</taxon>
        <taxon>ecological metagenomes</taxon>
    </lineage>
</organism>
<dbReference type="Gene3D" id="3.30.420.270">
    <property type="match status" value="1"/>
</dbReference>
<keyword evidence="4" id="KW-1133">Transmembrane helix</keyword>
<dbReference type="EMBL" id="UINC01064948">
    <property type="protein sequence ID" value="SVB94109.1"/>
    <property type="molecule type" value="Genomic_DNA"/>
</dbReference>
<proteinExistence type="predicted"/>
<evidence type="ECO:0000256" key="4">
    <source>
        <dbReference type="ARBA" id="ARBA00022989"/>
    </source>
</evidence>
<sequence length="112" mass="12169">MSQNQQLKSQGMAVELPSASTGSGIIDGALCHGTLFIGINGMLFLNGERLSFEALDQALVRLKKPELGNLKLLVQSDREVRLESFVRICDALRARSIETILVGVNPKSSFLP</sequence>
<evidence type="ECO:0000256" key="5">
    <source>
        <dbReference type="ARBA" id="ARBA00023136"/>
    </source>
</evidence>
<reference evidence="6" key="1">
    <citation type="submission" date="2018-05" db="EMBL/GenBank/DDBJ databases">
        <authorList>
            <person name="Lanie J.A."/>
            <person name="Ng W.-L."/>
            <person name="Kazmierczak K.M."/>
            <person name="Andrzejewski T.M."/>
            <person name="Davidsen T.M."/>
            <person name="Wayne K.J."/>
            <person name="Tettelin H."/>
            <person name="Glass J.I."/>
            <person name="Rusch D."/>
            <person name="Podicherti R."/>
            <person name="Tsui H.-C.T."/>
            <person name="Winkler M.E."/>
        </authorList>
    </citation>
    <scope>NUCLEOTIDE SEQUENCE</scope>
</reference>
<dbReference type="GO" id="GO:0005886">
    <property type="term" value="C:plasma membrane"/>
    <property type="evidence" value="ECO:0007669"/>
    <property type="project" value="UniProtKB-SubCell"/>
</dbReference>
<evidence type="ECO:0000256" key="1">
    <source>
        <dbReference type="ARBA" id="ARBA00004162"/>
    </source>
</evidence>
<evidence type="ECO:0000313" key="6">
    <source>
        <dbReference type="EMBL" id="SVB94109.1"/>
    </source>
</evidence>